<evidence type="ECO:0000313" key="1">
    <source>
        <dbReference type="EMBL" id="QPS09172.1"/>
    </source>
</evidence>
<gene>
    <name evidence="1" type="ORF">I6G66_03745</name>
</gene>
<accession>A0A7T2S5T4</accession>
<name>A0A7T2S5T4_DELAC</name>
<sequence length="119" mass="13494">MQYSTLDKFGEDIIHTVRDSSIERVTDCANGKYTTDEAKRLQEFYASLSGNQKSHFNFLVAFAVDSALFRILRMAEQEVIGISYQGVEDISEISDGLTGEIYGNNGWIKKYSKFINSME</sequence>
<dbReference type="EMBL" id="CP065668">
    <property type="protein sequence ID" value="QPS09172.1"/>
    <property type="molecule type" value="Genomic_DNA"/>
</dbReference>
<evidence type="ECO:0000313" key="2">
    <source>
        <dbReference type="Proteomes" id="UP000594778"/>
    </source>
</evidence>
<reference evidence="1 2" key="1">
    <citation type="submission" date="2020-12" db="EMBL/GenBank/DDBJ databases">
        <title>FDA dAtabase for Regulatory Grade micrObial Sequences (FDA-ARGOS): Supporting development and validation of Infectious Disease Dx tests.</title>
        <authorList>
            <person name="Sproer C."/>
            <person name="Gronow S."/>
            <person name="Severitt S."/>
            <person name="Schroder I."/>
            <person name="Tallon L."/>
            <person name="Sadzewicz L."/>
            <person name="Zhao X."/>
            <person name="Boylan J."/>
            <person name="Ott S."/>
            <person name="Bowen H."/>
            <person name="Vavikolanu K."/>
            <person name="Mehta A."/>
            <person name="Aluvathingal J."/>
            <person name="Nadendla S."/>
            <person name="Lowell S."/>
            <person name="Myers T."/>
            <person name="Yan Y."/>
            <person name="Sichtig H."/>
        </authorList>
    </citation>
    <scope>NUCLEOTIDE SEQUENCE [LARGE SCALE GENOMIC DNA]</scope>
    <source>
        <strain evidence="1 2">FDAARGOS_909</strain>
    </source>
</reference>
<dbReference type="RefSeq" id="WP_197956195.1">
    <property type="nucleotide sequence ID" value="NZ_CP065668.1"/>
</dbReference>
<dbReference type="Proteomes" id="UP000594778">
    <property type="component" value="Chromosome"/>
</dbReference>
<proteinExistence type="predicted"/>
<protein>
    <submittedName>
        <fullName evidence="1">Uncharacterized protein</fullName>
    </submittedName>
</protein>
<organism evidence="1 2">
    <name type="scientific">Delftia acidovorans</name>
    <name type="common">Pseudomonas acidovorans</name>
    <name type="synonym">Comamonas acidovorans</name>
    <dbReference type="NCBI Taxonomy" id="80866"/>
    <lineage>
        <taxon>Bacteria</taxon>
        <taxon>Pseudomonadati</taxon>
        <taxon>Pseudomonadota</taxon>
        <taxon>Betaproteobacteria</taxon>
        <taxon>Burkholderiales</taxon>
        <taxon>Comamonadaceae</taxon>
        <taxon>Delftia</taxon>
    </lineage>
</organism>
<dbReference type="AlphaFoldDB" id="A0A7T2S5T4"/>